<dbReference type="EMBL" id="AZDZ01000005">
    <property type="protein sequence ID" value="KRK80266.1"/>
    <property type="molecule type" value="Genomic_DNA"/>
</dbReference>
<dbReference type="InterPro" id="IPR034829">
    <property type="entry name" value="DnaD-like_sf"/>
</dbReference>
<feature type="domain" description="DnaB/C C-terminal" evidence="3">
    <location>
        <begin position="156"/>
        <end position="232"/>
    </location>
</feature>
<reference evidence="4 5" key="1">
    <citation type="journal article" date="2015" name="Genome Announc.">
        <title>Expanding the biotechnology potential of lactobacilli through comparative genomics of 213 strains and associated genera.</title>
        <authorList>
            <person name="Sun Z."/>
            <person name="Harris H.M."/>
            <person name="McCann A."/>
            <person name="Guo C."/>
            <person name="Argimon S."/>
            <person name="Zhang W."/>
            <person name="Yang X."/>
            <person name="Jeffery I.B."/>
            <person name="Cooney J.C."/>
            <person name="Kagawa T.F."/>
            <person name="Liu W."/>
            <person name="Song Y."/>
            <person name="Salvetti E."/>
            <person name="Wrobel A."/>
            <person name="Rasinkangas P."/>
            <person name="Parkhill J."/>
            <person name="Rea M.C."/>
            <person name="O'Sullivan O."/>
            <person name="Ritari J."/>
            <person name="Douillard F.P."/>
            <person name="Paul Ross R."/>
            <person name="Yang R."/>
            <person name="Briner A.E."/>
            <person name="Felis G.E."/>
            <person name="de Vos W.M."/>
            <person name="Barrangou R."/>
            <person name="Klaenhammer T.R."/>
            <person name="Caufield P.W."/>
            <person name="Cui Y."/>
            <person name="Zhang H."/>
            <person name="O'Toole P.W."/>
        </authorList>
    </citation>
    <scope>NUCLEOTIDE SEQUENCE [LARGE SCALE GENOMIC DNA]</scope>
    <source>
        <strain evidence="4 5">DSM 19682</strain>
    </source>
</reference>
<feature type="compositionally biased region" description="Basic and acidic residues" evidence="2">
    <location>
        <begin position="268"/>
        <end position="283"/>
    </location>
</feature>
<dbReference type="PANTHER" id="PTHR37293">
    <property type="entry name" value="PHAGE REPLICATION PROTEIN-RELATED"/>
    <property type="match status" value="1"/>
</dbReference>
<dbReference type="eggNOG" id="COG3935">
    <property type="taxonomic scope" value="Bacteria"/>
</dbReference>
<name>A0A0R1KJV7_9LACO</name>
<organism evidence="4 5">
    <name type="scientific">Companilactobacillus nodensis DSM 19682 = JCM 14932 = NBRC 107160</name>
    <dbReference type="NCBI Taxonomy" id="1423775"/>
    <lineage>
        <taxon>Bacteria</taxon>
        <taxon>Bacillati</taxon>
        <taxon>Bacillota</taxon>
        <taxon>Bacilli</taxon>
        <taxon>Lactobacillales</taxon>
        <taxon>Lactobacillaceae</taxon>
        <taxon>Companilactobacillus</taxon>
    </lineage>
</organism>
<dbReference type="Gene3D" id="1.10.10.630">
    <property type="entry name" value="DnaD domain-like"/>
    <property type="match status" value="1"/>
</dbReference>
<dbReference type="PANTHER" id="PTHR37293:SF5">
    <property type="entry name" value="DNA REPLICATION PROTEIN"/>
    <property type="match status" value="1"/>
</dbReference>
<protein>
    <recommendedName>
        <fullName evidence="3">DnaB/C C-terminal domain-containing protein</fullName>
    </recommendedName>
</protein>
<dbReference type="InterPro" id="IPR006343">
    <property type="entry name" value="DnaB/C_C"/>
</dbReference>
<dbReference type="PATRIC" id="fig|1423775.4.peg.2636"/>
<dbReference type="Proteomes" id="UP000051248">
    <property type="component" value="Unassembled WGS sequence"/>
</dbReference>
<evidence type="ECO:0000256" key="2">
    <source>
        <dbReference type="SAM" id="MobiDB-lite"/>
    </source>
</evidence>
<comment type="similarity">
    <text evidence="1">Belongs to the DnaB/DnaD family.</text>
</comment>
<dbReference type="Pfam" id="PF07261">
    <property type="entry name" value="DnaB_2"/>
    <property type="match status" value="1"/>
</dbReference>
<feature type="compositionally biased region" description="Pro residues" evidence="2">
    <location>
        <begin position="115"/>
        <end position="125"/>
    </location>
</feature>
<feature type="region of interest" description="Disordered" evidence="2">
    <location>
        <begin position="92"/>
        <end position="147"/>
    </location>
</feature>
<gene>
    <name evidence="4" type="ORF">FD03_GL002590</name>
</gene>
<accession>A0A0R1KJV7</accession>
<dbReference type="NCBIfam" id="TIGR01446">
    <property type="entry name" value="DnaD_dom"/>
    <property type="match status" value="1"/>
</dbReference>
<dbReference type="InterPro" id="IPR053162">
    <property type="entry name" value="DnaD"/>
</dbReference>
<dbReference type="STRING" id="1423775.FD03_GL002590"/>
<proteinExistence type="inferred from homology"/>
<feature type="region of interest" description="Disordered" evidence="2">
    <location>
        <begin position="260"/>
        <end position="283"/>
    </location>
</feature>
<keyword evidence="5" id="KW-1185">Reference proteome</keyword>
<evidence type="ECO:0000256" key="1">
    <source>
        <dbReference type="ARBA" id="ARBA00093462"/>
    </source>
</evidence>
<evidence type="ECO:0000313" key="5">
    <source>
        <dbReference type="Proteomes" id="UP000051248"/>
    </source>
</evidence>
<dbReference type="AlphaFoldDB" id="A0A0R1KJV7"/>
<evidence type="ECO:0000259" key="3">
    <source>
        <dbReference type="Pfam" id="PF07261"/>
    </source>
</evidence>
<dbReference type="SUPFAM" id="SSF158499">
    <property type="entry name" value="DnaD domain-like"/>
    <property type="match status" value="1"/>
</dbReference>
<sequence length="283" mass="32659">MKLYEISITANQNNLYRELLDYGNDRSDLDDYFHLKNDALLSITGMSKSTFVDSRRSLVQMDLIEYKKGRKDKDTPQYKIVKLYQDFKSTKKGDNFVPTNNTGTKNDDKSVPTSVPEPVPTPVPETVPKELTSTRHKQTNTKHHHNDDDEFKNLLTLYQQNIGATSPIVIENLRYAVDDFKQHDNSEKQATEIVQEAIKIATFNNVHSWKYINTTLMNWQNDSLFTLANIRADQKRRTSKRSGGRRVEVATDWDKVKAKKMSNNSNELQERLAKIRGKQDATN</sequence>
<comment type="caution">
    <text evidence="4">The sequence shown here is derived from an EMBL/GenBank/DDBJ whole genome shotgun (WGS) entry which is preliminary data.</text>
</comment>
<feature type="compositionally biased region" description="Basic residues" evidence="2">
    <location>
        <begin position="134"/>
        <end position="144"/>
    </location>
</feature>
<evidence type="ECO:0000313" key="4">
    <source>
        <dbReference type="EMBL" id="KRK80266.1"/>
    </source>
</evidence>